<dbReference type="Proteomes" id="UP000028837">
    <property type="component" value="Unassembled WGS sequence"/>
</dbReference>
<accession>A0A086JP43</accession>
<keyword evidence="2" id="KW-0472">Membrane</keyword>
<evidence type="ECO:0000313" key="4">
    <source>
        <dbReference type="Proteomes" id="UP000028837"/>
    </source>
</evidence>
<feature type="compositionally biased region" description="Basic and acidic residues" evidence="1">
    <location>
        <begin position="131"/>
        <end position="165"/>
    </location>
</feature>
<keyword evidence="2 3" id="KW-0812">Transmembrane</keyword>
<feature type="region of interest" description="Disordered" evidence="1">
    <location>
        <begin position="85"/>
        <end position="238"/>
    </location>
</feature>
<proteinExistence type="predicted"/>
<evidence type="ECO:0000256" key="2">
    <source>
        <dbReference type="SAM" id="Phobius"/>
    </source>
</evidence>
<keyword evidence="2" id="KW-1133">Transmembrane helix</keyword>
<comment type="caution">
    <text evidence="3">The sequence shown here is derived from an EMBL/GenBank/DDBJ whole genome shotgun (WGS) entry which is preliminary data.</text>
</comment>
<dbReference type="VEuPathDB" id="ToxoDB:TGDOM2_259040"/>
<feature type="compositionally biased region" description="Low complexity" evidence="1">
    <location>
        <begin position="113"/>
        <end position="124"/>
    </location>
</feature>
<organism evidence="3 4">
    <name type="scientific">Toxoplasma gondii GAB2-2007-GAL-DOM2</name>
    <dbReference type="NCBI Taxonomy" id="1130820"/>
    <lineage>
        <taxon>Eukaryota</taxon>
        <taxon>Sar</taxon>
        <taxon>Alveolata</taxon>
        <taxon>Apicomplexa</taxon>
        <taxon>Conoidasida</taxon>
        <taxon>Coccidia</taxon>
        <taxon>Eucoccidiorida</taxon>
        <taxon>Eimeriorina</taxon>
        <taxon>Sarcocystidae</taxon>
        <taxon>Toxoplasma</taxon>
    </lineage>
</organism>
<reference evidence="3 4" key="1">
    <citation type="submission" date="2014-02" db="EMBL/GenBank/DDBJ databases">
        <authorList>
            <person name="Sibley D."/>
            <person name="Venepally P."/>
            <person name="Karamycheva S."/>
            <person name="Hadjithomas M."/>
            <person name="Khan A."/>
            <person name="Brunk B."/>
            <person name="Roos D."/>
            <person name="Caler E."/>
            <person name="Lorenzi H."/>
        </authorList>
    </citation>
    <scope>NUCLEOTIDE SEQUENCE [LARGE SCALE GENOMIC DNA]</scope>
    <source>
        <strain evidence="3 4">GAB2-2007-GAL-DOM2</strain>
    </source>
</reference>
<dbReference type="OrthoDB" id="331554at2759"/>
<protein>
    <submittedName>
        <fullName evidence="3">Putative transmembrane protein</fullName>
    </submittedName>
</protein>
<evidence type="ECO:0000256" key="1">
    <source>
        <dbReference type="SAM" id="MobiDB-lite"/>
    </source>
</evidence>
<feature type="transmembrane region" description="Helical" evidence="2">
    <location>
        <begin position="53"/>
        <end position="75"/>
    </location>
</feature>
<feature type="compositionally biased region" description="Basic and acidic residues" evidence="1">
    <location>
        <begin position="177"/>
        <end position="189"/>
    </location>
</feature>
<sequence>MLSFLSTSSSEGGVWEFLSGVCGRLCALQQEVYHCVQVQILALAEEMREKQSLLFALLGSLFMVVVLAKVVLVWFRVSRTEEKAPLRRHGASLKEKQNKSQPDSARGEKRAVASKPASASSSRSLPFPVVVKKEAERETTGRHPRLADRRQADVSEQRGRGRAEQDGSPQTRGRSRTAKEAKGKGREASQVRSLKGGVATAVRSSDSKAPRIAKSRRASADSELEEKVTTTRSGRVSKRTPLYPGIITWVGNRPVIDLTQD</sequence>
<dbReference type="EMBL" id="AHZU02001293">
    <property type="protein sequence ID" value="KFG33911.1"/>
    <property type="molecule type" value="Genomic_DNA"/>
</dbReference>
<name>A0A086JP43_TOXGO</name>
<evidence type="ECO:0000313" key="3">
    <source>
        <dbReference type="EMBL" id="KFG33911.1"/>
    </source>
</evidence>
<gene>
    <name evidence="3" type="ORF">TGDOM2_259040</name>
</gene>
<dbReference type="AlphaFoldDB" id="A0A086JP43"/>